<dbReference type="Pfam" id="PF10947">
    <property type="entry name" value="DUF2628"/>
    <property type="match status" value="1"/>
</dbReference>
<evidence type="ECO:0000313" key="3">
    <source>
        <dbReference type="Proteomes" id="UP000199677"/>
    </source>
</evidence>
<keyword evidence="1" id="KW-0472">Membrane</keyword>
<gene>
    <name evidence="2" type="ORF">SAMN04487951_106174</name>
</gene>
<dbReference type="OrthoDB" id="7354757at2"/>
<keyword evidence="1" id="KW-1133">Transmembrane helix</keyword>
<feature type="transmembrane region" description="Helical" evidence="1">
    <location>
        <begin position="80"/>
        <end position="102"/>
    </location>
</feature>
<keyword evidence="1" id="KW-0812">Transmembrane</keyword>
<evidence type="ECO:0000313" key="2">
    <source>
        <dbReference type="EMBL" id="SDN60630.1"/>
    </source>
</evidence>
<feature type="transmembrane region" description="Helical" evidence="1">
    <location>
        <begin position="57"/>
        <end position="73"/>
    </location>
</feature>
<dbReference type="EMBL" id="FNII01000006">
    <property type="protein sequence ID" value="SDN60630.1"/>
    <property type="molecule type" value="Genomic_DNA"/>
</dbReference>
<dbReference type="RefSeq" id="WP_089705247.1">
    <property type="nucleotide sequence ID" value="NZ_FNII01000006.1"/>
</dbReference>
<evidence type="ECO:0008006" key="4">
    <source>
        <dbReference type="Google" id="ProtNLM"/>
    </source>
</evidence>
<reference evidence="3" key="1">
    <citation type="submission" date="2016-10" db="EMBL/GenBank/DDBJ databases">
        <authorList>
            <person name="Varghese N."/>
            <person name="Submissions S."/>
        </authorList>
    </citation>
    <scope>NUCLEOTIDE SEQUENCE [LARGE SCALE GENOMIC DNA]</scope>
    <source>
        <strain evidence="3">CGMCC 1.6494</strain>
    </source>
</reference>
<feature type="transmembrane region" description="Helical" evidence="1">
    <location>
        <begin position="148"/>
        <end position="167"/>
    </location>
</feature>
<proteinExistence type="predicted"/>
<accession>A0A1H0CRV8</accession>
<dbReference type="InterPro" id="IPR024399">
    <property type="entry name" value="DUF2628"/>
</dbReference>
<dbReference type="AlphaFoldDB" id="A0A1H0CRV8"/>
<evidence type="ECO:0000256" key="1">
    <source>
        <dbReference type="SAM" id="Phobius"/>
    </source>
</evidence>
<keyword evidence="3" id="KW-1185">Reference proteome</keyword>
<name>A0A1H0CRV8_9GAMM</name>
<dbReference type="Proteomes" id="UP000199677">
    <property type="component" value="Unassembled WGS sequence"/>
</dbReference>
<sequence>MEETLQAGRDERQQELSKTWQHKFDLLEKVGADHQSIYRSMGTAEYKALGFRDKQRITFNLWAFIFGPLYYFVKKMWAKGLLLLALIWLLSTALTLVEVALGFSLPDVVYWIPGAVICAQLANHDYYRKVMKDETAWPGTPDFFTKPLGLTIASIGALLLVLGVSFLTPGFGQEMEQYQLEEVSGVWVSESDNTMVRVDFRDSDNSHLTIDGERIPVNITNVDRDNAIVTFRLVLNGQSYDWSLRQIFNDNNGFTLQMTLHDGTREPLAFVRNL</sequence>
<organism evidence="2 3">
    <name type="scientific">Vreelandella arcis</name>
    <dbReference type="NCBI Taxonomy" id="416873"/>
    <lineage>
        <taxon>Bacteria</taxon>
        <taxon>Pseudomonadati</taxon>
        <taxon>Pseudomonadota</taxon>
        <taxon>Gammaproteobacteria</taxon>
        <taxon>Oceanospirillales</taxon>
        <taxon>Halomonadaceae</taxon>
        <taxon>Vreelandella</taxon>
    </lineage>
</organism>
<protein>
    <recommendedName>
        <fullName evidence="4">DUF2628 domain-containing protein</fullName>
    </recommendedName>
</protein>